<evidence type="ECO:0000313" key="6">
    <source>
        <dbReference type="Proteomes" id="UP000185608"/>
    </source>
</evidence>
<dbReference type="InterPro" id="IPR036414">
    <property type="entry name" value="YaeB_N_sf"/>
</dbReference>
<dbReference type="InterPro" id="IPR040372">
    <property type="entry name" value="YaeB-like"/>
</dbReference>
<sequence>MTLQALALAADRFGDRSLSYPYYRLQEAGHSVDIASPDGGPVTGLHGVDFEADFPISAVEQADYDLLVLPGGYSSEAIRMQAPEAIDIVRAFDERGKPIASVCHGAQLLVSAGVVDGRRLACHPSIKDDIEAAGGTFVNDAGVVDDNLITARDYSDVAEWLAAVLDVVGTATDGGVVASSQDPGHSTGSTVQPIGTIHSPYSEESGMPIQGAFSDAMGVVDLDEAYVDGLLDIEGFSHLVLLYQFHAAESYDLQPQPFMEDTTHGVFATRAPRRPNSIGMSVVELENVSDGTLFVSGIDVLDGTPLLDIKPYVPDFNGVESARIGWLEDSIENERRRTADDRFLD</sequence>
<organism evidence="5 6">
    <name type="scientific">Halodesulfurarchaeum formicicum</name>
    <dbReference type="NCBI Taxonomy" id="1873524"/>
    <lineage>
        <taxon>Archaea</taxon>
        <taxon>Methanobacteriati</taxon>
        <taxon>Methanobacteriota</taxon>
        <taxon>Stenosarchaea group</taxon>
        <taxon>Halobacteria</taxon>
        <taxon>Halobacteriales</taxon>
        <taxon>Halobacteriaceae</taxon>
        <taxon>Halodesulfurarchaeum</taxon>
    </lineage>
</organism>
<dbReference type="PANTHER" id="PTHR12818:SF0">
    <property type="entry name" value="TRNA (ADENINE(37)-N6)-METHYLTRANSFERASE"/>
    <property type="match status" value="1"/>
</dbReference>
<dbReference type="Gene3D" id="2.40.30.70">
    <property type="entry name" value="YaeB-like"/>
    <property type="match status" value="1"/>
</dbReference>
<dbReference type="InterPro" id="IPR029062">
    <property type="entry name" value="Class_I_gatase-like"/>
</dbReference>
<dbReference type="KEGG" id="halh:HTSR_0922"/>
<dbReference type="PATRIC" id="fig|1855411.3.peg.922"/>
<dbReference type="SUPFAM" id="SSF118196">
    <property type="entry name" value="YaeB-like"/>
    <property type="match status" value="1"/>
</dbReference>
<evidence type="ECO:0000256" key="1">
    <source>
        <dbReference type="ARBA" id="ARBA00008542"/>
    </source>
</evidence>
<dbReference type="NCBIfam" id="TIGR00104">
    <property type="entry name" value="tRNA_TsaA"/>
    <property type="match status" value="1"/>
</dbReference>
<reference evidence="5 6" key="1">
    <citation type="submission" date="2016-06" db="EMBL/GenBank/DDBJ databases">
        <title>Discovery of anaerobic lithoheterotrophic haloarchaeon capable of sulfur respiration by hydrogen and formate.</title>
        <authorList>
            <person name="Sorokin D.Y."/>
            <person name="Kublanov I.V."/>
            <person name="Roman P."/>
            <person name="Sinninghe Damste J.S."/>
            <person name="Golyshin P.N."/>
            <person name="Rojo D."/>
            <person name="Ciordia S."/>
            <person name="Mena Md.C."/>
            <person name="Ferrer M."/>
            <person name="Smedile F."/>
            <person name="Messina E."/>
            <person name="La Cono V."/>
            <person name="Yakimov M.M."/>
        </authorList>
    </citation>
    <scope>NUCLEOTIDE SEQUENCE [LARGE SCALE GENOMIC DNA]</scope>
    <source>
        <strain evidence="5 6">HTSR1</strain>
    </source>
</reference>
<dbReference type="PROSITE" id="PS51668">
    <property type="entry name" value="TSAA_2"/>
    <property type="match status" value="1"/>
</dbReference>
<dbReference type="SUPFAM" id="SSF52317">
    <property type="entry name" value="Class I glutamine amidotransferase-like"/>
    <property type="match status" value="1"/>
</dbReference>
<dbReference type="CDD" id="cd09281">
    <property type="entry name" value="UPF0066"/>
    <property type="match status" value="1"/>
</dbReference>
<dbReference type="PROSITE" id="PS01318">
    <property type="entry name" value="TSAA_1"/>
    <property type="match status" value="1"/>
</dbReference>
<evidence type="ECO:0000256" key="3">
    <source>
        <dbReference type="ARBA" id="ARBA00033753"/>
    </source>
</evidence>
<proteinExistence type="inferred from homology"/>
<comment type="similarity">
    <text evidence="3">Belongs to the tRNA methyltransferase O family.</text>
</comment>
<gene>
    <name evidence="5" type="ORF">HTSR_0922</name>
</gene>
<evidence type="ECO:0000256" key="2">
    <source>
        <dbReference type="ARBA" id="ARBA00022691"/>
    </source>
</evidence>
<dbReference type="InterPro" id="IPR002818">
    <property type="entry name" value="DJ-1/PfpI"/>
</dbReference>
<dbReference type="InterPro" id="IPR023370">
    <property type="entry name" value="TrmO-like_N"/>
</dbReference>
<comment type="similarity">
    <text evidence="1">Belongs to the peptidase C56 family.</text>
</comment>
<dbReference type="Pfam" id="PF01965">
    <property type="entry name" value="DJ-1_PfpI"/>
    <property type="match status" value="1"/>
</dbReference>
<protein>
    <recommendedName>
        <fullName evidence="4">TsaA-like domain-containing protein</fullName>
    </recommendedName>
</protein>
<dbReference type="InterPro" id="IPR006286">
    <property type="entry name" value="C56_PfpI-like"/>
</dbReference>
<dbReference type="NCBIfam" id="TIGR01382">
    <property type="entry name" value="PfpI"/>
    <property type="match status" value="1"/>
</dbReference>
<dbReference type="RefSeq" id="WP_232502995.1">
    <property type="nucleotide sequence ID" value="NZ_CP016070.1"/>
</dbReference>
<dbReference type="InterPro" id="IPR036413">
    <property type="entry name" value="YaeB-like_sf"/>
</dbReference>
<keyword evidence="2" id="KW-0949">S-adenosyl-L-methionine</keyword>
<dbReference type="Gene3D" id="3.40.50.880">
    <property type="match status" value="1"/>
</dbReference>
<dbReference type="PANTHER" id="PTHR12818">
    <property type="entry name" value="TRNA (ADENINE(37)-N6)-METHYLTRANSFERASE"/>
    <property type="match status" value="1"/>
</dbReference>
<dbReference type="STRING" id="1873524.HSR6_0936"/>
<accession>A0A1D8S428</accession>
<dbReference type="EMBL" id="CP016070">
    <property type="protein sequence ID" value="AOW80107.1"/>
    <property type="molecule type" value="Genomic_DNA"/>
</dbReference>
<name>A0A1D8S428_9EURY</name>
<dbReference type="AlphaFoldDB" id="A0A1D8S428"/>
<feature type="domain" description="TsaA-like" evidence="4">
    <location>
        <begin position="191"/>
        <end position="321"/>
    </location>
</feature>
<dbReference type="Pfam" id="PF01980">
    <property type="entry name" value="TrmO_N"/>
    <property type="match status" value="1"/>
</dbReference>
<evidence type="ECO:0000313" key="5">
    <source>
        <dbReference type="EMBL" id="AOW80107.1"/>
    </source>
</evidence>
<dbReference type="PROSITE" id="PS51276">
    <property type="entry name" value="PEPTIDASE_C56_PFPI"/>
    <property type="match status" value="1"/>
</dbReference>
<dbReference type="InterPro" id="IPR023368">
    <property type="entry name" value="UPF0066_cons_site"/>
</dbReference>
<evidence type="ECO:0000259" key="4">
    <source>
        <dbReference type="PROSITE" id="PS51668"/>
    </source>
</evidence>
<dbReference type="GeneID" id="69102864"/>
<dbReference type="CDD" id="cd03134">
    <property type="entry name" value="GATase1_PfpI_like"/>
    <property type="match status" value="1"/>
</dbReference>
<dbReference type="Proteomes" id="UP000185608">
    <property type="component" value="Chromosome"/>
</dbReference>